<feature type="non-terminal residue" evidence="1">
    <location>
        <position position="1"/>
    </location>
</feature>
<accession>A0AAU9XKI4</accession>
<feature type="non-terminal residue" evidence="1">
    <location>
        <position position="128"/>
    </location>
</feature>
<proteinExistence type="predicted"/>
<evidence type="ECO:0008006" key="3">
    <source>
        <dbReference type="Google" id="ProtNLM"/>
    </source>
</evidence>
<comment type="caution">
    <text evidence="1">The sequence shown here is derived from an EMBL/GenBank/DDBJ whole genome shotgun (WGS) entry which is preliminary data.</text>
</comment>
<dbReference type="Proteomes" id="UP001159428">
    <property type="component" value="Unassembled WGS sequence"/>
</dbReference>
<protein>
    <recommendedName>
        <fullName evidence="3">Apple domain-containing protein</fullName>
    </recommendedName>
</protein>
<evidence type="ECO:0000313" key="2">
    <source>
        <dbReference type="Proteomes" id="UP001159428"/>
    </source>
</evidence>
<sequence length="128" mass="14958">DILRTRQIPGRLPTKEEFRLSEHSVVSEMECLDICLRRPTCASFNVLTKTSHINCIAYNDIPNSLHLKPTYQNSGWLFFNVSSLELQQRTNKKWNCIILDKTPRESDKLKRTDTGWMNFNVSSQELQK</sequence>
<dbReference type="EMBL" id="CALNXJ010000047">
    <property type="protein sequence ID" value="CAH3150326.1"/>
    <property type="molecule type" value="Genomic_DNA"/>
</dbReference>
<reference evidence="1 2" key="1">
    <citation type="submission" date="2022-05" db="EMBL/GenBank/DDBJ databases">
        <authorList>
            <consortium name="Genoscope - CEA"/>
            <person name="William W."/>
        </authorList>
    </citation>
    <scope>NUCLEOTIDE SEQUENCE [LARGE SCALE GENOMIC DNA]</scope>
</reference>
<gene>
    <name evidence="1" type="ORF">PMEA_00024724</name>
</gene>
<dbReference type="AlphaFoldDB" id="A0AAU9XKI4"/>
<keyword evidence="2" id="KW-1185">Reference proteome</keyword>
<evidence type="ECO:0000313" key="1">
    <source>
        <dbReference type="EMBL" id="CAH3150326.1"/>
    </source>
</evidence>
<name>A0AAU9XKI4_9CNID</name>
<organism evidence="1 2">
    <name type="scientific">Pocillopora meandrina</name>
    <dbReference type="NCBI Taxonomy" id="46732"/>
    <lineage>
        <taxon>Eukaryota</taxon>
        <taxon>Metazoa</taxon>
        <taxon>Cnidaria</taxon>
        <taxon>Anthozoa</taxon>
        <taxon>Hexacorallia</taxon>
        <taxon>Scleractinia</taxon>
        <taxon>Astrocoeniina</taxon>
        <taxon>Pocilloporidae</taxon>
        <taxon>Pocillopora</taxon>
    </lineage>
</organism>